<reference evidence="2" key="1">
    <citation type="submission" date="2023-04" db="EMBL/GenBank/DDBJ databases">
        <title>Ambrosiozyma monospora NBRC 1965.</title>
        <authorList>
            <person name="Ichikawa N."/>
            <person name="Sato H."/>
            <person name="Tonouchi N."/>
        </authorList>
    </citation>
    <scope>NUCLEOTIDE SEQUENCE</scope>
    <source>
        <strain evidence="2">NBRC 1965</strain>
    </source>
</reference>
<evidence type="ECO:0000313" key="3">
    <source>
        <dbReference type="Proteomes" id="UP001165063"/>
    </source>
</evidence>
<name>A0A9W6YX17_AMBMO</name>
<dbReference type="OrthoDB" id="15478at2759"/>
<sequence>MKLIREFQLLPNLMQSDWSNVFLQKFSGTITLFPKISLKDYRYILCDPTEERLAEMINSGRSVTYPKLLFIRHRLNIENLIEKGRNLRDPFSHIINANSTRSGTPDSEGHTIDSYRINRTSGGYSIDDSSDEEYDNHRSDFDDLGFLGMQPKNLNPFNDIAETGKDADESDTDELDPLEVSESASEIKKDQ</sequence>
<comment type="caution">
    <text evidence="2">The sequence shown here is derived from an EMBL/GenBank/DDBJ whole genome shotgun (WGS) entry which is preliminary data.</text>
</comment>
<feature type="region of interest" description="Disordered" evidence="1">
    <location>
        <begin position="152"/>
        <end position="191"/>
    </location>
</feature>
<feature type="compositionally biased region" description="Acidic residues" evidence="1">
    <location>
        <begin position="168"/>
        <end position="179"/>
    </location>
</feature>
<keyword evidence="3" id="KW-1185">Reference proteome</keyword>
<organism evidence="2 3">
    <name type="scientific">Ambrosiozyma monospora</name>
    <name type="common">Yeast</name>
    <name type="synonym">Endomycopsis monosporus</name>
    <dbReference type="NCBI Taxonomy" id="43982"/>
    <lineage>
        <taxon>Eukaryota</taxon>
        <taxon>Fungi</taxon>
        <taxon>Dikarya</taxon>
        <taxon>Ascomycota</taxon>
        <taxon>Saccharomycotina</taxon>
        <taxon>Pichiomycetes</taxon>
        <taxon>Pichiales</taxon>
        <taxon>Pichiaceae</taxon>
        <taxon>Ambrosiozyma</taxon>
    </lineage>
</organism>
<gene>
    <name evidence="2" type="ORF">Amon01_000418500</name>
</gene>
<protein>
    <submittedName>
        <fullName evidence="2">Unnamed protein product</fullName>
    </submittedName>
</protein>
<evidence type="ECO:0000313" key="2">
    <source>
        <dbReference type="EMBL" id="GMG32789.1"/>
    </source>
</evidence>
<proteinExistence type="predicted"/>
<evidence type="ECO:0000256" key="1">
    <source>
        <dbReference type="SAM" id="MobiDB-lite"/>
    </source>
</evidence>
<accession>A0A9W6YX17</accession>
<dbReference type="Proteomes" id="UP001165063">
    <property type="component" value="Unassembled WGS sequence"/>
</dbReference>
<dbReference type="AlphaFoldDB" id="A0A9W6YX17"/>
<dbReference type="EMBL" id="BSXU01001958">
    <property type="protein sequence ID" value="GMG32789.1"/>
    <property type="molecule type" value="Genomic_DNA"/>
</dbReference>